<dbReference type="RefSeq" id="WP_180570555.1">
    <property type="nucleotide sequence ID" value="NZ_JACCKB010000044.1"/>
</dbReference>
<keyword evidence="12" id="KW-1185">Reference proteome</keyword>
<dbReference type="FunFam" id="3.30.70.1430:FF:000001">
    <property type="entry name" value="Efflux pump membrane transporter"/>
    <property type="match status" value="1"/>
</dbReference>
<feature type="transmembrane region" description="Helical" evidence="9">
    <location>
        <begin position="893"/>
        <end position="915"/>
    </location>
</feature>
<dbReference type="NCBIfam" id="NF000282">
    <property type="entry name" value="RND_permease_1"/>
    <property type="match status" value="1"/>
</dbReference>
<dbReference type="SUPFAM" id="SSF82714">
    <property type="entry name" value="Multidrug efflux transporter AcrB TolC docking domain, DN and DC subdomains"/>
    <property type="match status" value="2"/>
</dbReference>
<feature type="region of interest" description="Disordered" evidence="10">
    <location>
        <begin position="1034"/>
        <end position="1054"/>
    </location>
</feature>
<dbReference type="EMBL" id="JACCKB010000044">
    <property type="protein sequence ID" value="NYZ68551.1"/>
    <property type="molecule type" value="Genomic_DNA"/>
</dbReference>
<feature type="transmembrane region" description="Helical" evidence="9">
    <location>
        <begin position="534"/>
        <end position="552"/>
    </location>
</feature>
<comment type="caution">
    <text evidence="11">The sequence shown here is derived from an EMBL/GenBank/DDBJ whole genome shotgun (WGS) entry which is preliminary data.</text>
</comment>
<dbReference type="Gene3D" id="3.30.70.1440">
    <property type="entry name" value="Multidrug efflux transporter AcrB pore domain"/>
    <property type="match status" value="1"/>
</dbReference>
<dbReference type="PANTHER" id="PTHR32063">
    <property type="match status" value="1"/>
</dbReference>
<dbReference type="GO" id="GO:0015562">
    <property type="term" value="F:efflux transmembrane transporter activity"/>
    <property type="evidence" value="ECO:0007669"/>
    <property type="project" value="InterPro"/>
</dbReference>
<evidence type="ECO:0000256" key="9">
    <source>
        <dbReference type="RuleBase" id="RU364070"/>
    </source>
</evidence>
<dbReference type="Gene3D" id="3.30.70.1430">
    <property type="entry name" value="Multidrug efflux transporter AcrB pore domain"/>
    <property type="match status" value="2"/>
</dbReference>
<evidence type="ECO:0000256" key="8">
    <source>
        <dbReference type="ARBA" id="ARBA00023136"/>
    </source>
</evidence>
<evidence type="ECO:0000256" key="1">
    <source>
        <dbReference type="ARBA" id="ARBA00004429"/>
    </source>
</evidence>
<sequence length="1054" mass="114601">MFSQFFISRPKFAFVISIVITLAGLLSIPLLPVAQYPEITPPVIEVSASYPGSSANIVKETIANPIEAEVNGVEDMIYMSSKSANDGSYKLAVTFAVGTDSDLAQINVQNRVALANPKLPEEAIRQGISVKKKSSNMLLVVNLTSPKKSYDALFLSNYASINIRDTLARIPGVSDAQILGGTDYGMRIWLNPDRMASLGITTLDVANALKEQNLQVPAGQLGAAPTPPDQQFQYTLQTKGRLNEPADFEKVVLKATSDGSIVYLRDVAKIELGAANYSWFGNLNNQPSVIMAVYQSPDANALAIAEAIYKKMELLEKQFPEDVQYEILYDSTRFIEESIAEVVETLFVAIALVILVVFIFLQDWRSTLIPAIAIPVSLIGTFAVLLGLGFSINTISLFAVILAIGIVVDDAIVVIENVQRLMAEGHDPVSATRQSMTEVSGPIVATTLVLLAVFVPVGLMPGITGKLYQQFAVTISIAVLISSINALTLSPALCASLLRKEQSTPIYPLRVFNKYFDWLTHHYSNWVSLLVKRLGLVSCLFLILIGFIWLFAKQLPSGFIPTEDTGYFMVDIQLPDGASLNRTSKVTNKVSHLIKKELGVADVMTVTGYSLLNGAVSSNAALGIVVLAPWDKRGKPELFQQHILQQVQAKLSQLTEAKVMAFSTPAIPGLGTTGGFEFVLTDQMGRTSEEIAGVMRALILQANQAADIGVAYSTFRANVPQIYLNVDRLKAKNLGIPLSDIFSTLQTQLGSYYVNDFNKFGQTYRVMLQAEADYRDDEKDINRFYVRSKEGKMVPLGTLINTNTLVGPDIATRYNLFNSISINGQPANGASSGDAIAAMETVAKKILPAGYSFEWTGMTYQELAAGNLAPILFSLALVFVYLFLVAQYESWSIPWAVILAVPIAILGAFVYVWLMSADINLYTQIGLVLLIGLATKNAILIIEFAKVQHEEHQLSITAAAMQAAKLRFRAVLMTAFSFILGVLPLIIATGAGAASRRSIGYSVFGGMLAAGIVGTLLVPVFYVIVQSLRERVKKTKNQSPPDTSLDIEDPKPTG</sequence>
<reference evidence="11 12" key="1">
    <citation type="submission" date="2020-07" db="EMBL/GenBank/DDBJ databases">
        <title>Endozoicomonas sp. nov., isolated from sediment.</title>
        <authorList>
            <person name="Gu T."/>
        </authorList>
    </citation>
    <scope>NUCLEOTIDE SEQUENCE [LARGE SCALE GENOMIC DNA]</scope>
    <source>
        <strain evidence="11 12">SM1973</strain>
    </source>
</reference>
<dbReference type="Gene3D" id="3.30.2090.10">
    <property type="entry name" value="Multidrug efflux transporter AcrB TolC docking domain, DN and DC subdomains"/>
    <property type="match status" value="2"/>
</dbReference>
<evidence type="ECO:0000313" key="12">
    <source>
        <dbReference type="Proteomes" id="UP000569732"/>
    </source>
</evidence>
<feature type="transmembrane region" description="Helical" evidence="9">
    <location>
        <begin position="999"/>
        <end position="1025"/>
    </location>
</feature>
<dbReference type="InterPro" id="IPR004764">
    <property type="entry name" value="MdtF-like"/>
</dbReference>
<feature type="transmembrane region" description="Helical" evidence="9">
    <location>
        <begin position="368"/>
        <end position="389"/>
    </location>
</feature>
<dbReference type="GO" id="GO:0042910">
    <property type="term" value="F:xenobiotic transmembrane transporter activity"/>
    <property type="evidence" value="ECO:0007669"/>
    <property type="project" value="TreeGrafter"/>
</dbReference>
<evidence type="ECO:0000256" key="5">
    <source>
        <dbReference type="ARBA" id="ARBA00022519"/>
    </source>
</evidence>
<feature type="transmembrane region" description="Helical" evidence="9">
    <location>
        <begin position="342"/>
        <end position="361"/>
    </location>
</feature>
<feature type="transmembrane region" description="Helical" evidence="9">
    <location>
        <begin position="12"/>
        <end position="31"/>
    </location>
</feature>
<dbReference type="SUPFAM" id="SSF82693">
    <property type="entry name" value="Multidrug efflux transporter AcrB pore domain, PN1, PN2, PC1 and PC2 subdomains"/>
    <property type="match status" value="4"/>
</dbReference>
<dbReference type="PRINTS" id="PR00702">
    <property type="entry name" value="ACRIFLAVINRP"/>
</dbReference>
<feature type="transmembrane region" description="Helical" evidence="9">
    <location>
        <begin position="395"/>
        <end position="418"/>
    </location>
</feature>
<keyword evidence="4" id="KW-1003">Cell membrane</keyword>
<dbReference type="Gene3D" id="3.30.70.1320">
    <property type="entry name" value="Multidrug efflux transporter AcrB pore domain like"/>
    <property type="match status" value="1"/>
</dbReference>
<keyword evidence="8 9" id="KW-0472">Membrane</keyword>
<feature type="transmembrane region" description="Helical" evidence="9">
    <location>
        <begin position="868"/>
        <end position="886"/>
    </location>
</feature>
<comment type="similarity">
    <text evidence="2 9">Belongs to the resistance-nodulation-cell division (RND) (TC 2.A.6) family.</text>
</comment>
<comment type="subcellular location">
    <subcellularLocation>
        <location evidence="1 9">Cell inner membrane</location>
        <topology evidence="1 9">Multi-pass membrane protein</topology>
    </subcellularLocation>
</comment>
<organism evidence="11 12">
    <name type="scientific">Spartinivicinus marinus</name>
    <dbReference type="NCBI Taxonomy" id="2994442"/>
    <lineage>
        <taxon>Bacteria</taxon>
        <taxon>Pseudomonadati</taxon>
        <taxon>Pseudomonadota</taxon>
        <taxon>Gammaproteobacteria</taxon>
        <taxon>Oceanospirillales</taxon>
        <taxon>Zooshikellaceae</taxon>
        <taxon>Spartinivicinus</taxon>
    </lineage>
</organism>
<keyword evidence="6 9" id="KW-0812">Transmembrane</keyword>
<dbReference type="SUPFAM" id="SSF82866">
    <property type="entry name" value="Multidrug efflux transporter AcrB transmembrane domain"/>
    <property type="match status" value="2"/>
</dbReference>
<dbReference type="Proteomes" id="UP000569732">
    <property type="component" value="Unassembled WGS sequence"/>
</dbReference>
<dbReference type="AlphaFoldDB" id="A0A853IEZ1"/>
<gene>
    <name evidence="11" type="ORF">H0A36_21280</name>
</gene>
<feature type="transmembrane region" description="Helical" evidence="9">
    <location>
        <begin position="966"/>
        <end position="987"/>
    </location>
</feature>
<evidence type="ECO:0000256" key="7">
    <source>
        <dbReference type="ARBA" id="ARBA00022989"/>
    </source>
</evidence>
<dbReference type="NCBIfam" id="TIGR00915">
    <property type="entry name" value="2A0602"/>
    <property type="match status" value="1"/>
</dbReference>
<evidence type="ECO:0000313" key="11">
    <source>
        <dbReference type="EMBL" id="NYZ68551.1"/>
    </source>
</evidence>
<proteinExistence type="inferred from homology"/>
<dbReference type="FunFam" id="1.20.1640.10:FF:000001">
    <property type="entry name" value="Efflux pump membrane transporter"/>
    <property type="match status" value="1"/>
</dbReference>
<keyword evidence="7 9" id="KW-1133">Transmembrane helix</keyword>
<evidence type="ECO:0000256" key="2">
    <source>
        <dbReference type="ARBA" id="ARBA00010942"/>
    </source>
</evidence>
<evidence type="ECO:0000256" key="3">
    <source>
        <dbReference type="ARBA" id="ARBA00022448"/>
    </source>
</evidence>
<keyword evidence="3 9" id="KW-0813">Transport</keyword>
<evidence type="ECO:0000256" key="4">
    <source>
        <dbReference type="ARBA" id="ARBA00022475"/>
    </source>
</evidence>
<dbReference type="PANTHER" id="PTHR32063:SF76">
    <property type="entry name" value="EFFLUX PUMP MEMBRANE TRANSPORTER"/>
    <property type="match status" value="1"/>
</dbReference>
<dbReference type="InterPro" id="IPR001036">
    <property type="entry name" value="Acrflvin-R"/>
</dbReference>
<evidence type="ECO:0000256" key="6">
    <source>
        <dbReference type="ARBA" id="ARBA00022692"/>
    </source>
</evidence>
<dbReference type="GO" id="GO:0005886">
    <property type="term" value="C:plasma membrane"/>
    <property type="evidence" value="ECO:0007669"/>
    <property type="project" value="UniProtKB-SubCell"/>
</dbReference>
<dbReference type="Gene3D" id="1.20.1640.10">
    <property type="entry name" value="Multidrug efflux transporter AcrB transmembrane domain"/>
    <property type="match status" value="2"/>
</dbReference>
<dbReference type="GO" id="GO:0009636">
    <property type="term" value="P:response to toxic substance"/>
    <property type="evidence" value="ECO:0007669"/>
    <property type="project" value="UniProtKB-ARBA"/>
</dbReference>
<evidence type="ECO:0000256" key="10">
    <source>
        <dbReference type="SAM" id="MobiDB-lite"/>
    </source>
</evidence>
<keyword evidence="5 9" id="KW-0997">Cell inner membrane</keyword>
<feature type="transmembrane region" description="Helical" evidence="9">
    <location>
        <begin position="439"/>
        <end position="459"/>
    </location>
</feature>
<protein>
    <recommendedName>
        <fullName evidence="9">Efflux pump membrane transporter</fullName>
    </recommendedName>
</protein>
<name>A0A853IEZ1_9GAMM</name>
<dbReference type="InterPro" id="IPR027463">
    <property type="entry name" value="AcrB_DN_DC_subdom"/>
</dbReference>
<dbReference type="Pfam" id="PF00873">
    <property type="entry name" value="ACR_tran"/>
    <property type="match status" value="1"/>
</dbReference>
<feature type="transmembrane region" description="Helical" evidence="9">
    <location>
        <begin position="921"/>
        <end position="945"/>
    </location>
</feature>
<feature type="transmembrane region" description="Helical" evidence="9">
    <location>
        <begin position="471"/>
        <end position="498"/>
    </location>
</feature>
<accession>A0A853IEZ1</accession>